<dbReference type="GO" id="GO:0000978">
    <property type="term" value="F:RNA polymerase II cis-regulatory region sequence-specific DNA binding"/>
    <property type="evidence" value="ECO:0007669"/>
    <property type="project" value="TreeGrafter"/>
</dbReference>
<evidence type="ECO:0000256" key="8">
    <source>
        <dbReference type="ARBA" id="ARBA00023242"/>
    </source>
</evidence>
<gene>
    <name evidence="11" type="ORF">OXX778_LOCUS11793</name>
</gene>
<keyword evidence="5" id="KW-0238">DNA-binding</keyword>
<accession>A0A814A807</accession>
<keyword evidence="7" id="KW-0675">Receptor</keyword>
<evidence type="ECO:0000256" key="5">
    <source>
        <dbReference type="ARBA" id="ARBA00023125"/>
    </source>
</evidence>
<dbReference type="PRINTS" id="PR00047">
    <property type="entry name" value="STROIDFINGER"/>
</dbReference>
<dbReference type="GO" id="GO:0030154">
    <property type="term" value="P:cell differentiation"/>
    <property type="evidence" value="ECO:0007669"/>
    <property type="project" value="TreeGrafter"/>
</dbReference>
<evidence type="ECO:0000313" key="12">
    <source>
        <dbReference type="Proteomes" id="UP000663879"/>
    </source>
</evidence>
<proteinExistence type="predicted"/>
<protein>
    <recommendedName>
        <fullName evidence="13">Nuclear receptor</fullName>
    </recommendedName>
</protein>
<dbReference type="AlphaFoldDB" id="A0A814A807"/>
<dbReference type="SMART" id="SM00399">
    <property type="entry name" value="ZnF_C4"/>
    <property type="match status" value="1"/>
</dbReference>
<organism evidence="11 12">
    <name type="scientific">Brachionus calyciflorus</name>
    <dbReference type="NCBI Taxonomy" id="104777"/>
    <lineage>
        <taxon>Eukaryota</taxon>
        <taxon>Metazoa</taxon>
        <taxon>Spiralia</taxon>
        <taxon>Gnathifera</taxon>
        <taxon>Rotifera</taxon>
        <taxon>Eurotatoria</taxon>
        <taxon>Monogononta</taxon>
        <taxon>Pseudotrocha</taxon>
        <taxon>Ploima</taxon>
        <taxon>Brachionidae</taxon>
        <taxon>Brachionus</taxon>
    </lineage>
</organism>
<dbReference type="GO" id="GO:0004879">
    <property type="term" value="F:nuclear receptor activity"/>
    <property type="evidence" value="ECO:0007669"/>
    <property type="project" value="TreeGrafter"/>
</dbReference>
<evidence type="ECO:0000259" key="9">
    <source>
        <dbReference type="PROSITE" id="PS51030"/>
    </source>
</evidence>
<dbReference type="GO" id="GO:0045944">
    <property type="term" value="P:positive regulation of transcription by RNA polymerase II"/>
    <property type="evidence" value="ECO:0007669"/>
    <property type="project" value="TreeGrafter"/>
</dbReference>
<dbReference type="GO" id="GO:0000122">
    <property type="term" value="P:negative regulation of transcription by RNA polymerase II"/>
    <property type="evidence" value="ECO:0007669"/>
    <property type="project" value="TreeGrafter"/>
</dbReference>
<keyword evidence="12" id="KW-1185">Reference proteome</keyword>
<evidence type="ECO:0000256" key="3">
    <source>
        <dbReference type="ARBA" id="ARBA00022833"/>
    </source>
</evidence>
<dbReference type="PROSITE" id="PS51030">
    <property type="entry name" value="NUCLEAR_REC_DBD_2"/>
    <property type="match status" value="1"/>
</dbReference>
<keyword evidence="6" id="KW-0804">Transcription</keyword>
<evidence type="ECO:0000256" key="6">
    <source>
        <dbReference type="ARBA" id="ARBA00023163"/>
    </source>
</evidence>
<keyword evidence="3" id="KW-0862">Zinc</keyword>
<keyword evidence="4" id="KW-0805">Transcription regulation</keyword>
<evidence type="ECO:0000313" key="11">
    <source>
        <dbReference type="EMBL" id="CAF0908929.1"/>
    </source>
</evidence>
<evidence type="ECO:0000256" key="2">
    <source>
        <dbReference type="ARBA" id="ARBA00022771"/>
    </source>
</evidence>
<dbReference type="SUPFAM" id="SSF57716">
    <property type="entry name" value="Glucocorticoid receptor-like (DNA-binding domain)"/>
    <property type="match status" value="1"/>
</dbReference>
<dbReference type="EMBL" id="CAJNOC010002044">
    <property type="protein sequence ID" value="CAF0908929.1"/>
    <property type="molecule type" value="Genomic_DNA"/>
</dbReference>
<dbReference type="InterPro" id="IPR000536">
    <property type="entry name" value="Nucl_hrmn_rcpt_lig-bd"/>
</dbReference>
<reference evidence="11" key="1">
    <citation type="submission" date="2021-02" db="EMBL/GenBank/DDBJ databases">
        <authorList>
            <person name="Nowell W R."/>
        </authorList>
    </citation>
    <scope>NUCLEOTIDE SEQUENCE</scope>
    <source>
        <strain evidence="11">Ploen Becks lab</strain>
    </source>
</reference>
<dbReference type="Gene3D" id="3.30.50.10">
    <property type="entry name" value="Erythroid Transcription Factor GATA-1, subunit A"/>
    <property type="match status" value="1"/>
</dbReference>
<dbReference type="Pfam" id="PF00105">
    <property type="entry name" value="zf-C4"/>
    <property type="match status" value="1"/>
</dbReference>
<evidence type="ECO:0008006" key="13">
    <source>
        <dbReference type="Google" id="ProtNLM"/>
    </source>
</evidence>
<feature type="domain" description="NR LBD" evidence="10">
    <location>
        <begin position="142"/>
        <end position="357"/>
    </location>
</feature>
<dbReference type="GO" id="GO:0008270">
    <property type="term" value="F:zinc ion binding"/>
    <property type="evidence" value="ECO:0007669"/>
    <property type="project" value="UniProtKB-KW"/>
</dbReference>
<name>A0A814A807_9BILA</name>
<dbReference type="PROSITE" id="PS51843">
    <property type="entry name" value="NR_LBD"/>
    <property type="match status" value="1"/>
</dbReference>
<keyword evidence="1" id="KW-0479">Metal-binding</keyword>
<dbReference type="PANTHER" id="PTHR24082">
    <property type="entry name" value="NUCLEAR HORMONE RECEPTOR"/>
    <property type="match status" value="1"/>
</dbReference>
<dbReference type="Gene3D" id="1.10.565.10">
    <property type="entry name" value="Retinoid X Receptor"/>
    <property type="match status" value="1"/>
</dbReference>
<dbReference type="PROSITE" id="PS00031">
    <property type="entry name" value="NUCLEAR_REC_DBD_1"/>
    <property type="match status" value="1"/>
</dbReference>
<keyword evidence="2" id="KW-0863">Zinc-finger</keyword>
<evidence type="ECO:0000256" key="4">
    <source>
        <dbReference type="ARBA" id="ARBA00023015"/>
    </source>
</evidence>
<dbReference type="InterPro" id="IPR001628">
    <property type="entry name" value="Znf_hrmn_rcpt"/>
</dbReference>
<evidence type="ECO:0000259" key="10">
    <source>
        <dbReference type="PROSITE" id="PS51843"/>
    </source>
</evidence>
<dbReference type="InterPro" id="IPR050234">
    <property type="entry name" value="Nuclear_hormone_rcpt_NR1"/>
</dbReference>
<dbReference type="SUPFAM" id="SSF48508">
    <property type="entry name" value="Nuclear receptor ligand-binding domain"/>
    <property type="match status" value="1"/>
</dbReference>
<dbReference type="InterPro" id="IPR035500">
    <property type="entry name" value="NHR-like_dom_sf"/>
</dbReference>
<dbReference type="Proteomes" id="UP000663879">
    <property type="component" value="Unassembled WGS sequence"/>
</dbReference>
<dbReference type="PANTHER" id="PTHR24082:SF473">
    <property type="entry name" value="ECDYSONE-INDUCED PROTEIN 75B, ISOFORM B"/>
    <property type="match status" value="1"/>
</dbReference>
<comment type="caution">
    <text evidence="11">The sequence shown here is derived from an EMBL/GenBank/DDBJ whole genome shotgun (WGS) entry which is preliminary data.</text>
</comment>
<dbReference type="OrthoDB" id="5771769at2759"/>
<dbReference type="GO" id="GO:0009755">
    <property type="term" value="P:hormone-mediated signaling pathway"/>
    <property type="evidence" value="ECO:0007669"/>
    <property type="project" value="TreeGrafter"/>
</dbReference>
<dbReference type="InterPro" id="IPR013088">
    <property type="entry name" value="Znf_NHR/GATA"/>
</dbReference>
<keyword evidence="8" id="KW-0539">Nucleus</keyword>
<evidence type="ECO:0000256" key="1">
    <source>
        <dbReference type="ARBA" id="ARBA00022723"/>
    </source>
</evidence>
<evidence type="ECO:0000256" key="7">
    <source>
        <dbReference type="ARBA" id="ARBA00023170"/>
    </source>
</evidence>
<sequence length="357" mass="42084">MPLILENYIPDDNSYLTHGKCRICLERANSINFGVFCCKACKAFFMRSSTNKYKKYVCKFNQACLNDPEKIKKCKFCRWDKCLKNGMSINEERVAKLKNPPNKFTQPNPLESNQSIISKQTDSFNCEHYVKSDHTRILILNQLKEITCELYKENTMEFSSPVLIANYIANSCQKRVYNYTEEFNQFIREERFKVFQKHSNSIVKILKDLPCFLNISKNDLKTMISTHFFPTLSVMYLKFFINDDYYFMFDNDVQLNRDVFAALYNVKARDYAFDYLFTMKSLNMSEKELGLLIPFFLCLTSSNLENGELVGQVFHYYKCALFHEFKLNKRTNEFLNKFNQIASFGPLLNKMLMDTAK</sequence>
<feature type="domain" description="Nuclear receptor" evidence="9">
    <location>
        <begin position="18"/>
        <end position="94"/>
    </location>
</feature>